<keyword evidence="1" id="KW-1133">Transmembrane helix</keyword>
<keyword evidence="1" id="KW-0472">Membrane</keyword>
<sequence length="90" mass="9343">MADAERDHPRPHGATRMQHLWRGGALVTHQIPLAVVGLACLAVGIVVAVAVPESDGPAWAMAVAGSLAAGVLLLGRIAFAIVRYRRGATL</sequence>
<protein>
    <recommendedName>
        <fullName evidence="4">UsfY protein</fullName>
    </recommendedName>
</protein>
<evidence type="ECO:0008006" key="4">
    <source>
        <dbReference type="Google" id="ProtNLM"/>
    </source>
</evidence>
<organism evidence="2 3">
    <name type="scientific">Kitasatospora aburaviensis</name>
    <dbReference type="NCBI Taxonomy" id="67265"/>
    <lineage>
        <taxon>Bacteria</taxon>
        <taxon>Bacillati</taxon>
        <taxon>Actinomycetota</taxon>
        <taxon>Actinomycetes</taxon>
        <taxon>Kitasatosporales</taxon>
        <taxon>Streptomycetaceae</taxon>
        <taxon>Kitasatospora</taxon>
    </lineage>
</organism>
<feature type="transmembrane region" description="Helical" evidence="1">
    <location>
        <begin position="58"/>
        <end position="82"/>
    </location>
</feature>
<keyword evidence="1" id="KW-0812">Transmembrane</keyword>
<accession>A0ABW1F936</accession>
<name>A0ABW1F936_9ACTN</name>
<evidence type="ECO:0000313" key="2">
    <source>
        <dbReference type="EMBL" id="MFC5889639.1"/>
    </source>
</evidence>
<gene>
    <name evidence="2" type="ORF">ACFP0N_32205</name>
</gene>
<proteinExistence type="predicted"/>
<dbReference type="RefSeq" id="WP_313766645.1">
    <property type="nucleotide sequence ID" value="NZ_BAAAVH010000119.1"/>
</dbReference>
<reference evidence="3" key="1">
    <citation type="journal article" date="2019" name="Int. J. Syst. Evol. Microbiol.">
        <title>The Global Catalogue of Microorganisms (GCM) 10K type strain sequencing project: providing services to taxonomists for standard genome sequencing and annotation.</title>
        <authorList>
            <consortium name="The Broad Institute Genomics Platform"/>
            <consortium name="The Broad Institute Genome Sequencing Center for Infectious Disease"/>
            <person name="Wu L."/>
            <person name="Ma J."/>
        </authorList>
    </citation>
    <scope>NUCLEOTIDE SEQUENCE [LARGE SCALE GENOMIC DNA]</scope>
    <source>
        <strain evidence="3">CGMCC 4.1469</strain>
    </source>
</reference>
<comment type="caution">
    <text evidence="2">The sequence shown here is derived from an EMBL/GenBank/DDBJ whole genome shotgun (WGS) entry which is preliminary data.</text>
</comment>
<feature type="transmembrane region" description="Helical" evidence="1">
    <location>
        <begin position="31"/>
        <end position="52"/>
    </location>
</feature>
<evidence type="ECO:0000313" key="3">
    <source>
        <dbReference type="Proteomes" id="UP001596067"/>
    </source>
</evidence>
<dbReference type="EMBL" id="JBHSOD010000061">
    <property type="protein sequence ID" value="MFC5889639.1"/>
    <property type="molecule type" value="Genomic_DNA"/>
</dbReference>
<dbReference type="Proteomes" id="UP001596067">
    <property type="component" value="Unassembled WGS sequence"/>
</dbReference>
<evidence type="ECO:0000256" key="1">
    <source>
        <dbReference type="SAM" id="Phobius"/>
    </source>
</evidence>
<keyword evidence="3" id="KW-1185">Reference proteome</keyword>